<protein>
    <submittedName>
        <fullName evidence="2">Type II secretion system protein</fullName>
    </submittedName>
</protein>
<dbReference type="InterPro" id="IPR012902">
    <property type="entry name" value="N_methyl_site"/>
</dbReference>
<accession>A0ABW5D4D0</accession>
<evidence type="ECO:0000256" key="1">
    <source>
        <dbReference type="SAM" id="Phobius"/>
    </source>
</evidence>
<sequence length="175" mass="19417">MKIKTQQKRKGFTLLELTVAIMVGMSIGAMVLAMLNQQIAFLRIFRAQSFLNEEAPLISAHVSKLLINAERFSLYGSLDDALAARNPRLGDSPVMVLRFRQPDGSIREGILSWDDLGQGDALYYYVRPLAGALGEPEWAVTNKPTRVSFFVEDGIIRTLLVGPAREQITFSGAMQ</sequence>
<proteinExistence type="predicted"/>
<feature type="transmembrane region" description="Helical" evidence="1">
    <location>
        <begin position="12"/>
        <end position="35"/>
    </location>
</feature>
<dbReference type="RefSeq" id="WP_386817801.1">
    <property type="nucleotide sequence ID" value="NZ_JBHUIT010000001.1"/>
</dbReference>
<evidence type="ECO:0000313" key="3">
    <source>
        <dbReference type="Proteomes" id="UP001597375"/>
    </source>
</evidence>
<keyword evidence="1" id="KW-0472">Membrane</keyword>
<reference evidence="3" key="1">
    <citation type="journal article" date="2019" name="Int. J. Syst. Evol. Microbiol.">
        <title>The Global Catalogue of Microorganisms (GCM) 10K type strain sequencing project: providing services to taxonomists for standard genome sequencing and annotation.</title>
        <authorList>
            <consortium name="The Broad Institute Genomics Platform"/>
            <consortium name="The Broad Institute Genome Sequencing Center for Infectious Disease"/>
            <person name="Wu L."/>
            <person name="Ma J."/>
        </authorList>
    </citation>
    <scope>NUCLEOTIDE SEQUENCE [LARGE SCALE GENOMIC DNA]</scope>
    <source>
        <strain evidence="3">CGMCC 4.7106</strain>
    </source>
</reference>
<organism evidence="2 3">
    <name type="scientific">Luteolibacter algae</name>
    <dbReference type="NCBI Taxonomy" id="454151"/>
    <lineage>
        <taxon>Bacteria</taxon>
        <taxon>Pseudomonadati</taxon>
        <taxon>Verrucomicrobiota</taxon>
        <taxon>Verrucomicrobiia</taxon>
        <taxon>Verrucomicrobiales</taxon>
        <taxon>Verrucomicrobiaceae</taxon>
        <taxon>Luteolibacter</taxon>
    </lineage>
</organism>
<keyword evidence="3" id="KW-1185">Reference proteome</keyword>
<keyword evidence="1" id="KW-0812">Transmembrane</keyword>
<dbReference type="PROSITE" id="PS00409">
    <property type="entry name" value="PROKAR_NTER_METHYL"/>
    <property type="match status" value="1"/>
</dbReference>
<comment type="caution">
    <text evidence="2">The sequence shown here is derived from an EMBL/GenBank/DDBJ whole genome shotgun (WGS) entry which is preliminary data.</text>
</comment>
<keyword evidence="1" id="KW-1133">Transmembrane helix</keyword>
<dbReference type="Proteomes" id="UP001597375">
    <property type="component" value="Unassembled WGS sequence"/>
</dbReference>
<evidence type="ECO:0000313" key="2">
    <source>
        <dbReference type="EMBL" id="MFD2255138.1"/>
    </source>
</evidence>
<dbReference type="EMBL" id="JBHUIT010000001">
    <property type="protein sequence ID" value="MFD2255138.1"/>
    <property type="molecule type" value="Genomic_DNA"/>
</dbReference>
<name>A0ABW5D4D0_9BACT</name>
<gene>
    <name evidence="2" type="ORF">ACFSSA_00480</name>
</gene>